<dbReference type="Proteomes" id="UP000076935">
    <property type="component" value="Unassembled WGS sequence"/>
</dbReference>
<name>A0A177L3V8_9BACI</name>
<proteinExistence type="predicted"/>
<protein>
    <submittedName>
        <fullName evidence="1">Uncharacterized protein</fullName>
    </submittedName>
</protein>
<dbReference type="AlphaFoldDB" id="A0A177L3V8"/>
<keyword evidence="2" id="KW-1185">Reference proteome</keyword>
<gene>
    <name evidence="1" type="ORF">AWH49_17990</name>
</gene>
<reference evidence="1 2" key="1">
    <citation type="submission" date="2016-01" db="EMBL/GenBank/DDBJ databases">
        <title>Investigation of taxonomic status of Bacillus aminovorans.</title>
        <authorList>
            <person name="Verma A."/>
            <person name="Pal Y."/>
            <person name="Krishnamurthi S."/>
        </authorList>
    </citation>
    <scope>NUCLEOTIDE SEQUENCE [LARGE SCALE GENOMIC DNA]</scope>
    <source>
        <strain evidence="1 2">DSM 1314</strain>
    </source>
</reference>
<dbReference type="RefSeq" id="WP_063966368.1">
    <property type="nucleotide sequence ID" value="NZ_JBCNAN010000022.1"/>
</dbReference>
<accession>A0A177L3V8</accession>
<dbReference type="EMBL" id="LQWY01000053">
    <property type="protein sequence ID" value="OAH60096.1"/>
    <property type="molecule type" value="Genomic_DNA"/>
</dbReference>
<organism evidence="1 2">
    <name type="scientific">Domibacillus aminovorans</name>
    <dbReference type="NCBI Taxonomy" id="29332"/>
    <lineage>
        <taxon>Bacteria</taxon>
        <taxon>Bacillati</taxon>
        <taxon>Bacillota</taxon>
        <taxon>Bacilli</taxon>
        <taxon>Bacillales</taxon>
        <taxon>Bacillaceae</taxon>
        <taxon>Domibacillus</taxon>
    </lineage>
</organism>
<dbReference type="STRING" id="29332.AWH48_12180"/>
<sequence>MTPIAGYENLTDAERKLFIRGHHKLLSSLSGNERDQYGLGHVVEVKANSQESAVDVYFTNGQQRQYTAKGVGY</sequence>
<evidence type="ECO:0000313" key="1">
    <source>
        <dbReference type="EMBL" id="OAH60096.1"/>
    </source>
</evidence>
<evidence type="ECO:0000313" key="2">
    <source>
        <dbReference type="Proteomes" id="UP000076935"/>
    </source>
</evidence>
<comment type="caution">
    <text evidence="1">The sequence shown here is derived from an EMBL/GenBank/DDBJ whole genome shotgun (WGS) entry which is preliminary data.</text>
</comment>